<proteinExistence type="predicted"/>
<sequence length="105" mass="12218">MENLKRNFIENHFTISKETTKSIEFEHGTSGEVIYLIPNKEITIILNPKLVQANQQLLDKSFGLNHSTSFRQFPKRQHTGKDLIHYGYSFKLQSSDELVKLLKII</sequence>
<organism evidence="1 2">
    <name type="scientific">Guptibacillus hwajinpoensis</name>
    <dbReference type="NCBI Taxonomy" id="208199"/>
    <lineage>
        <taxon>Bacteria</taxon>
        <taxon>Bacillati</taxon>
        <taxon>Bacillota</taxon>
        <taxon>Bacilli</taxon>
        <taxon>Bacillales</taxon>
        <taxon>Guptibacillaceae</taxon>
        <taxon>Guptibacillus</taxon>
    </lineage>
</organism>
<dbReference type="Proteomes" id="UP000310541">
    <property type="component" value="Unassembled WGS sequence"/>
</dbReference>
<evidence type="ECO:0000313" key="1">
    <source>
        <dbReference type="EMBL" id="TKD70788.1"/>
    </source>
</evidence>
<dbReference type="OrthoDB" id="2875895at2"/>
<evidence type="ECO:0000313" key="2">
    <source>
        <dbReference type="Proteomes" id="UP000310541"/>
    </source>
</evidence>
<accession>A0A4V5PYN1</accession>
<reference evidence="1 2" key="1">
    <citation type="submission" date="2019-04" db="EMBL/GenBank/DDBJ databases">
        <title>Genome sequence of Bacillus hwajinpoensis strain Y2.</title>
        <authorList>
            <person name="Fair J.L."/>
            <person name="Maclea K.S."/>
        </authorList>
    </citation>
    <scope>NUCLEOTIDE SEQUENCE [LARGE SCALE GENOMIC DNA]</scope>
    <source>
        <strain evidence="1 2">Y2</strain>
    </source>
</reference>
<dbReference type="AlphaFoldDB" id="A0A4V5PYN1"/>
<comment type="caution">
    <text evidence="1">The sequence shown here is derived from an EMBL/GenBank/DDBJ whole genome shotgun (WGS) entry which is preliminary data.</text>
</comment>
<name>A0A4V5PYN1_9BACL</name>
<protein>
    <submittedName>
        <fullName evidence="1">Uncharacterized protein</fullName>
    </submittedName>
</protein>
<gene>
    <name evidence="1" type="ORF">FBF83_09245</name>
</gene>
<dbReference type="RefSeq" id="WP_136946862.1">
    <property type="nucleotide sequence ID" value="NZ_SWFM01000002.1"/>
</dbReference>
<dbReference type="EMBL" id="SWFM01000002">
    <property type="protein sequence ID" value="TKD70788.1"/>
    <property type="molecule type" value="Genomic_DNA"/>
</dbReference>